<feature type="region of interest" description="Disordered" evidence="1">
    <location>
        <begin position="1"/>
        <end position="28"/>
    </location>
</feature>
<organism evidence="3 4">
    <name type="scientific">Cellulomonas marina</name>
    <dbReference type="NCBI Taxonomy" id="988821"/>
    <lineage>
        <taxon>Bacteria</taxon>
        <taxon>Bacillati</taxon>
        <taxon>Actinomycetota</taxon>
        <taxon>Actinomycetes</taxon>
        <taxon>Micrococcales</taxon>
        <taxon>Cellulomonadaceae</taxon>
        <taxon>Cellulomonas</taxon>
    </lineage>
</organism>
<feature type="compositionally biased region" description="Basic and acidic residues" evidence="1">
    <location>
        <begin position="335"/>
        <end position="353"/>
    </location>
</feature>
<keyword evidence="2" id="KW-0472">Membrane</keyword>
<gene>
    <name evidence="3" type="ORF">SAMN05421867_10264</name>
</gene>
<keyword evidence="2" id="KW-1133">Transmembrane helix</keyword>
<dbReference type="Gene3D" id="1.10.510.10">
    <property type="entry name" value="Transferase(Phosphotransferase) domain 1"/>
    <property type="match status" value="1"/>
</dbReference>
<evidence type="ECO:0000256" key="1">
    <source>
        <dbReference type="SAM" id="MobiDB-lite"/>
    </source>
</evidence>
<dbReference type="EMBL" id="FOKA01000002">
    <property type="protein sequence ID" value="SFA81666.1"/>
    <property type="molecule type" value="Genomic_DNA"/>
</dbReference>
<dbReference type="AlphaFoldDB" id="A0A1I0W179"/>
<keyword evidence="2" id="KW-0812">Transmembrane</keyword>
<keyword evidence="4" id="KW-1185">Reference proteome</keyword>
<dbReference type="SUPFAM" id="SSF56112">
    <property type="entry name" value="Protein kinase-like (PK-like)"/>
    <property type="match status" value="1"/>
</dbReference>
<name>A0A1I0W179_9CELL</name>
<feature type="transmembrane region" description="Helical" evidence="2">
    <location>
        <begin position="390"/>
        <end position="411"/>
    </location>
</feature>
<protein>
    <recommendedName>
        <fullName evidence="5">Protein kinase domain-containing protein</fullName>
    </recommendedName>
</protein>
<evidence type="ECO:0008006" key="5">
    <source>
        <dbReference type="Google" id="ProtNLM"/>
    </source>
</evidence>
<feature type="compositionally biased region" description="Basic and acidic residues" evidence="1">
    <location>
        <begin position="318"/>
        <end position="328"/>
    </location>
</feature>
<sequence>MDSARHGLGQVRLAAPVDDERAVPGEPAGPTDVAALAAHWGVELLGPHAAQEPPAVRGRPTRTAGGSWAARSTTGERLVLHLVPVPPPAHGEEDRALGAAQALVGVVHEDVVDVRAAARLGPTHVALLTAQVAGPDLTSLLDARAPLDPGEAATVALRLALALAVLHGRGLTVGDLTGAAVVVRPDGLPVLADLRGCLSSAASAADDVRALVRTVLTHAAPATGEDAALASALRQVGAAAAPSTGAVAAACGRLGAGTAVRLPDPALLAREALRSAAGPSGPGPAAPGRAAVGRRRRAVRPRWSAGPGATPPTTPLRDLPRDLPHDLPHGLPYDLPHDLQRDRPHGLPRDPRRGLPGALPARGSRRPGPGGTGSTPRGDVRRSRRRGRLLGLRVPTIGVALVTGLAVVLAASTGSVLAARDAVPARAAAGAHAATPDGTRTAPGGADGAVTPVDEGAVEAADVGAVAAARDLTLRRAAVLAGSAGSGTAVLDALAEVEVRDGPAWSSDADLLRRLEGVVLRGYGVDVLEATAVPPGTTVVGPVDASVLVRARTDAYERVVGGVVEAVAAPPDSAVVLDLVRTDDGWRVWSVREDTAG</sequence>
<dbReference type="InterPro" id="IPR011009">
    <property type="entry name" value="Kinase-like_dom_sf"/>
</dbReference>
<proteinExistence type="predicted"/>
<evidence type="ECO:0000256" key="2">
    <source>
        <dbReference type="SAM" id="Phobius"/>
    </source>
</evidence>
<evidence type="ECO:0000313" key="4">
    <source>
        <dbReference type="Proteomes" id="UP000199012"/>
    </source>
</evidence>
<dbReference type="Proteomes" id="UP000199012">
    <property type="component" value="Unassembled WGS sequence"/>
</dbReference>
<reference evidence="4" key="1">
    <citation type="submission" date="2016-10" db="EMBL/GenBank/DDBJ databases">
        <authorList>
            <person name="Varghese N."/>
            <person name="Submissions S."/>
        </authorList>
    </citation>
    <scope>NUCLEOTIDE SEQUENCE [LARGE SCALE GENOMIC DNA]</scope>
    <source>
        <strain evidence="4">CGMCC 4.6945</strain>
    </source>
</reference>
<accession>A0A1I0W179</accession>
<dbReference type="STRING" id="988821.SAMN05421867_10264"/>
<evidence type="ECO:0000313" key="3">
    <source>
        <dbReference type="EMBL" id="SFA81666.1"/>
    </source>
</evidence>
<feature type="region of interest" description="Disordered" evidence="1">
    <location>
        <begin position="275"/>
        <end position="387"/>
    </location>
</feature>